<dbReference type="Pfam" id="PF06230">
    <property type="entry name" value="LpxI_C"/>
    <property type="match status" value="1"/>
</dbReference>
<sequence length="283" mass="30698">MTLAENRIGLIAGSGPFPILFAKKAAARGYEVFAAAFHHETDPALAGHVAAMEVLHLGQVGRLTRFFRKHGVQSAVMVGAIQKPRAASEIRPDIKALSLLAAVRKDTHDDRLLRAFARFLEKEGIIVRSSTFLLPELLARPGCWTRKKPSKKERSDILLGWQKAKAIGALDIGQCVVVENGSVLAVEAIDGTDATIKRGGGLGRGNAVVVKVCKPIQDFRFDVPAVGARTIEIMHECGGRVLIVEAGRSLVFDREEMVKLADQYGISIEALADMQEQSQKKQG</sequence>
<gene>
    <name evidence="3" type="ORF">HNR65_003190</name>
</gene>
<accession>A0A7W0CBT5</accession>
<evidence type="ECO:0008006" key="5">
    <source>
        <dbReference type="Google" id="ProtNLM"/>
    </source>
</evidence>
<evidence type="ECO:0000313" key="4">
    <source>
        <dbReference type="Proteomes" id="UP000525298"/>
    </source>
</evidence>
<dbReference type="Gene3D" id="3.40.50.20">
    <property type="match status" value="1"/>
</dbReference>
<evidence type="ECO:0000259" key="1">
    <source>
        <dbReference type="Pfam" id="PF06230"/>
    </source>
</evidence>
<protein>
    <recommendedName>
        <fullName evidence="5">DUF1009 domain-containing protein</fullName>
    </recommendedName>
</protein>
<dbReference type="Proteomes" id="UP000525298">
    <property type="component" value="Unassembled WGS sequence"/>
</dbReference>
<dbReference type="AlphaFoldDB" id="A0A7W0CBT5"/>
<dbReference type="RefSeq" id="WP_181552457.1">
    <property type="nucleotide sequence ID" value="NZ_JACDUS010000013.1"/>
</dbReference>
<dbReference type="Gene3D" id="3.40.140.80">
    <property type="match status" value="1"/>
</dbReference>
<proteinExistence type="predicted"/>
<dbReference type="PANTHER" id="PTHR39962">
    <property type="entry name" value="BLL4848 PROTEIN"/>
    <property type="match status" value="1"/>
</dbReference>
<dbReference type="PANTHER" id="PTHR39962:SF1">
    <property type="entry name" value="LPXI FAMILY PROTEIN"/>
    <property type="match status" value="1"/>
</dbReference>
<dbReference type="EMBL" id="JACDUS010000013">
    <property type="protein sequence ID" value="MBA2882835.1"/>
    <property type="molecule type" value="Genomic_DNA"/>
</dbReference>
<feature type="domain" description="LpxI C-terminal" evidence="1">
    <location>
        <begin position="141"/>
        <end position="268"/>
    </location>
</feature>
<evidence type="ECO:0000313" key="3">
    <source>
        <dbReference type="EMBL" id="MBA2882835.1"/>
    </source>
</evidence>
<dbReference type="InterPro" id="IPR010415">
    <property type="entry name" value="LpxI_C"/>
</dbReference>
<organism evidence="3 4">
    <name type="scientific">Desulfosalsimonas propionicica</name>
    <dbReference type="NCBI Taxonomy" id="332175"/>
    <lineage>
        <taxon>Bacteria</taxon>
        <taxon>Pseudomonadati</taxon>
        <taxon>Thermodesulfobacteriota</taxon>
        <taxon>Desulfobacteria</taxon>
        <taxon>Desulfobacterales</taxon>
        <taxon>Desulfosalsimonadaceae</taxon>
        <taxon>Desulfosalsimonas</taxon>
    </lineage>
</organism>
<dbReference type="InterPro" id="IPR043167">
    <property type="entry name" value="LpxI_C_sf"/>
</dbReference>
<feature type="domain" description="LpxI N-terminal" evidence="2">
    <location>
        <begin position="7"/>
        <end position="137"/>
    </location>
</feature>
<dbReference type="InterPro" id="IPR041255">
    <property type="entry name" value="LpxI_N"/>
</dbReference>
<name>A0A7W0CBT5_9BACT</name>
<evidence type="ECO:0000259" key="2">
    <source>
        <dbReference type="Pfam" id="PF17930"/>
    </source>
</evidence>
<dbReference type="InterPro" id="IPR053174">
    <property type="entry name" value="LpxI"/>
</dbReference>
<comment type="caution">
    <text evidence="3">The sequence shown here is derived from an EMBL/GenBank/DDBJ whole genome shotgun (WGS) entry which is preliminary data.</text>
</comment>
<keyword evidence="4" id="KW-1185">Reference proteome</keyword>
<reference evidence="3 4" key="1">
    <citation type="submission" date="2020-07" db="EMBL/GenBank/DDBJ databases">
        <title>Genomic Encyclopedia of Type Strains, Phase IV (KMG-IV): sequencing the most valuable type-strain genomes for metagenomic binning, comparative biology and taxonomic classification.</title>
        <authorList>
            <person name="Goeker M."/>
        </authorList>
    </citation>
    <scope>NUCLEOTIDE SEQUENCE [LARGE SCALE GENOMIC DNA]</scope>
    <source>
        <strain evidence="3 4">DSM 17721</strain>
    </source>
</reference>
<dbReference type="Pfam" id="PF17930">
    <property type="entry name" value="LpxI_N"/>
    <property type="match status" value="1"/>
</dbReference>